<organism evidence="2 3">
    <name type="scientific">Propionispira arboris</name>
    <dbReference type="NCBI Taxonomy" id="84035"/>
    <lineage>
        <taxon>Bacteria</taxon>
        <taxon>Bacillati</taxon>
        <taxon>Bacillota</taxon>
        <taxon>Negativicutes</taxon>
        <taxon>Selenomonadales</taxon>
        <taxon>Selenomonadaceae</taxon>
        <taxon>Propionispira</taxon>
    </lineage>
</organism>
<evidence type="ECO:0008006" key="4">
    <source>
        <dbReference type="Google" id="ProtNLM"/>
    </source>
</evidence>
<proteinExistence type="predicted"/>
<dbReference type="AlphaFoldDB" id="A0A1H7BNK3"/>
<feature type="coiled-coil region" evidence="1">
    <location>
        <begin position="1"/>
        <end position="64"/>
    </location>
</feature>
<evidence type="ECO:0000256" key="1">
    <source>
        <dbReference type="SAM" id="Coils"/>
    </source>
</evidence>
<sequence length="95" mass="11231">MEKRNEYLKKLEEKLADYDLKIAEIKFKVAEVQDDMKTEYLSQIENLEEKRDELIVNYGQLKQSTGNAWTDIKTGTEKAWLSLEKAIEKAKTRFK</sequence>
<reference evidence="2 3" key="1">
    <citation type="submission" date="2016-10" db="EMBL/GenBank/DDBJ databases">
        <authorList>
            <person name="de Groot N.N."/>
        </authorList>
    </citation>
    <scope>NUCLEOTIDE SEQUENCE [LARGE SCALE GENOMIC DNA]</scope>
    <source>
        <strain evidence="2 3">DSM 2179</strain>
    </source>
</reference>
<dbReference type="STRING" id="84035.SAMN05660742_11644"/>
<keyword evidence="3" id="KW-1185">Reference proteome</keyword>
<name>A0A1H7BNK3_9FIRM</name>
<keyword evidence="1" id="KW-0175">Coiled coil</keyword>
<protein>
    <recommendedName>
        <fullName evidence="4">Coiled coil domain-containing protein</fullName>
    </recommendedName>
</protein>
<evidence type="ECO:0000313" key="3">
    <source>
        <dbReference type="Proteomes" id="UP000199662"/>
    </source>
</evidence>
<accession>A0A1H7BNK3</accession>
<evidence type="ECO:0000313" key="2">
    <source>
        <dbReference type="EMBL" id="SEJ75840.1"/>
    </source>
</evidence>
<gene>
    <name evidence="2" type="ORF">SAMN05660742_11644</name>
</gene>
<dbReference type="Proteomes" id="UP000199662">
    <property type="component" value="Unassembled WGS sequence"/>
</dbReference>
<dbReference type="EMBL" id="FNZK01000016">
    <property type="protein sequence ID" value="SEJ75840.1"/>
    <property type="molecule type" value="Genomic_DNA"/>
</dbReference>
<dbReference type="RefSeq" id="WP_019553861.1">
    <property type="nucleotide sequence ID" value="NZ_FNZK01000016.1"/>
</dbReference>